<dbReference type="EMBL" id="KE647347">
    <property type="protein sequence ID" value="EQB59932.1"/>
    <property type="molecule type" value="Genomic_DNA"/>
</dbReference>
<organism evidence="1 2">
    <name type="scientific">Vairimorpha apis BRL 01</name>
    <dbReference type="NCBI Taxonomy" id="1037528"/>
    <lineage>
        <taxon>Eukaryota</taxon>
        <taxon>Fungi</taxon>
        <taxon>Fungi incertae sedis</taxon>
        <taxon>Microsporidia</taxon>
        <taxon>Nosematidae</taxon>
        <taxon>Vairimorpha</taxon>
    </lineage>
</organism>
<sequence>MAAIYLSLIEDERIKKKLRKDSYKKLKEQLTAIVYPQSEIRLLDIRLEVIKQNQFEFITDYYDEIEKHIEIYSHIHSLNNKETERKFSEVFHRGLGHYTYLEILKQNMQKTSTSKICDYLKDLEEGILLQGNLAKMKLNNNVSNYQHAKNYTGSTSNTPIFNNKWCSIHCMQTHNTKDCALRNNFKNDSLQNQNLLVINQKQNPTEKLNIVDKDTMKKKKIEKSDNEDMYCNLNIDKQADENKTNQKIKKVKDSLKLKTNVREEKTNNKPLIKIIANKQRTKDEIKSRIYNKTNMPNIRKYKKGVKLKKLRKSYKTKRKRAFINLDKFTKSVYQPPPVVKTFKEKVS</sequence>
<proteinExistence type="predicted"/>
<evidence type="ECO:0008006" key="3">
    <source>
        <dbReference type="Google" id="ProtNLM"/>
    </source>
</evidence>
<reference evidence="1 2" key="1">
    <citation type="journal article" date="2013" name="BMC Genomics">
        <title>Genome sequencing and comparative genomics of honey bee microsporidia, Nosema apis reveal novel insights into host-parasite interactions.</title>
        <authorList>
            <person name="Chen Yp."/>
            <person name="Pettis J.S."/>
            <person name="Zhao Y."/>
            <person name="Liu X."/>
            <person name="Tallon L.J."/>
            <person name="Sadzewicz L.D."/>
            <person name="Li R."/>
            <person name="Zheng H."/>
            <person name="Huang S."/>
            <person name="Zhang X."/>
            <person name="Hamilton M.C."/>
            <person name="Pernal S.F."/>
            <person name="Melathopoulos A.P."/>
            <person name="Yan X."/>
            <person name="Evans J.D."/>
        </authorList>
    </citation>
    <scope>NUCLEOTIDE SEQUENCE [LARGE SCALE GENOMIC DNA]</scope>
    <source>
        <strain evidence="1 2">BRL 01</strain>
    </source>
</reference>
<dbReference type="AlphaFoldDB" id="T0KX59"/>
<dbReference type="Proteomes" id="UP000053780">
    <property type="component" value="Unassembled WGS sequence"/>
</dbReference>
<keyword evidence="2" id="KW-1185">Reference proteome</keyword>
<name>T0KX59_9MICR</name>
<dbReference type="VEuPathDB" id="MicrosporidiaDB:NAPIS_ORF02502"/>
<evidence type="ECO:0000313" key="2">
    <source>
        <dbReference type="Proteomes" id="UP000053780"/>
    </source>
</evidence>
<gene>
    <name evidence="1" type="ORF">NAPIS_ORF02502</name>
</gene>
<dbReference type="HOGENOM" id="CLU_799489_0_0_1"/>
<protein>
    <recommendedName>
        <fullName evidence="3">Retrotransposon gag domain-containing protein</fullName>
    </recommendedName>
</protein>
<evidence type="ECO:0000313" key="1">
    <source>
        <dbReference type="EMBL" id="EQB59932.1"/>
    </source>
</evidence>
<accession>T0KX59</accession>
<dbReference type="OrthoDB" id="2187652at2759"/>